<evidence type="ECO:0000256" key="1">
    <source>
        <dbReference type="SAM" id="Phobius"/>
    </source>
</evidence>
<gene>
    <name evidence="2" type="ORF">IAD36_04830</name>
</gene>
<evidence type="ECO:0000313" key="3">
    <source>
        <dbReference type="Proteomes" id="UP000824238"/>
    </source>
</evidence>
<accession>A0A9D1IZ91</accession>
<sequence length="59" mass="6057">MFEWIASNAASLIVGLVVLAVLGLALWKLLRDKKRGKGSCSCGGGCPGCSGSCTHCGHH</sequence>
<keyword evidence="1" id="KW-1133">Transmembrane helix</keyword>
<comment type="caution">
    <text evidence="2">The sequence shown here is derived from an EMBL/GenBank/DDBJ whole genome shotgun (WGS) entry which is preliminary data.</text>
</comment>
<protein>
    <submittedName>
        <fullName evidence="2">FeoB-associated Cys-rich membrane protein</fullName>
    </submittedName>
</protein>
<dbReference type="Pfam" id="PF12669">
    <property type="entry name" value="FeoB_associated"/>
    <property type="match status" value="1"/>
</dbReference>
<keyword evidence="1" id="KW-0812">Transmembrane</keyword>
<evidence type="ECO:0000313" key="2">
    <source>
        <dbReference type="EMBL" id="HIR54908.1"/>
    </source>
</evidence>
<reference evidence="2" key="1">
    <citation type="submission" date="2020-10" db="EMBL/GenBank/DDBJ databases">
        <authorList>
            <person name="Gilroy R."/>
        </authorList>
    </citation>
    <scope>NUCLEOTIDE SEQUENCE</scope>
    <source>
        <strain evidence="2">ChiGjej3B3-7149</strain>
    </source>
</reference>
<proteinExistence type="predicted"/>
<dbReference type="Proteomes" id="UP000824238">
    <property type="component" value="Unassembled WGS sequence"/>
</dbReference>
<dbReference type="AlphaFoldDB" id="A0A9D1IZ91"/>
<feature type="transmembrane region" description="Helical" evidence="1">
    <location>
        <begin position="6"/>
        <end position="27"/>
    </location>
</feature>
<reference evidence="2" key="2">
    <citation type="journal article" date="2021" name="PeerJ">
        <title>Extensive microbial diversity within the chicken gut microbiome revealed by metagenomics and culture.</title>
        <authorList>
            <person name="Gilroy R."/>
            <person name="Ravi A."/>
            <person name="Getino M."/>
            <person name="Pursley I."/>
            <person name="Horton D.L."/>
            <person name="Alikhan N.F."/>
            <person name="Baker D."/>
            <person name="Gharbi K."/>
            <person name="Hall N."/>
            <person name="Watson M."/>
            <person name="Adriaenssens E.M."/>
            <person name="Foster-Nyarko E."/>
            <person name="Jarju S."/>
            <person name="Secka A."/>
            <person name="Antonio M."/>
            <person name="Oren A."/>
            <person name="Chaudhuri R.R."/>
            <person name="La Ragione R."/>
            <person name="Hildebrand F."/>
            <person name="Pallen M.J."/>
        </authorList>
    </citation>
    <scope>NUCLEOTIDE SEQUENCE</scope>
    <source>
        <strain evidence="2">ChiGjej3B3-7149</strain>
    </source>
</reference>
<name>A0A9D1IZ91_9FIRM</name>
<organism evidence="2 3">
    <name type="scientific">Candidatus Scatomorpha intestinigallinarum</name>
    <dbReference type="NCBI Taxonomy" id="2840923"/>
    <lineage>
        <taxon>Bacteria</taxon>
        <taxon>Bacillati</taxon>
        <taxon>Bacillota</taxon>
        <taxon>Clostridia</taxon>
        <taxon>Eubacteriales</taxon>
        <taxon>Candidatus Scatomorpha</taxon>
    </lineage>
</organism>
<dbReference type="EMBL" id="DVHH01000121">
    <property type="protein sequence ID" value="HIR54908.1"/>
    <property type="molecule type" value="Genomic_DNA"/>
</dbReference>
<keyword evidence="1" id="KW-0472">Membrane</keyword>